<dbReference type="InterPro" id="IPR002347">
    <property type="entry name" value="SDR_fam"/>
</dbReference>
<dbReference type="OrthoDB" id="9806974at2"/>
<dbReference type="Gene3D" id="3.40.50.720">
    <property type="entry name" value="NAD(P)-binding Rossmann-like Domain"/>
    <property type="match status" value="1"/>
</dbReference>
<evidence type="ECO:0000256" key="1">
    <source>
        <dbReference type="ARBA" id="ARBA00006484"/>
    </source>
</evidence>
<protein>
    <submittedName>
        <fullName evidence="4">Oxidoreductase</fullName>
    </submittedName>
</protein>
<name>A0A5E4UD40_9BURK</name>
<dbReference type="RefSeq" id="WP_150696732.1">
    <property type="nucleotide sequence ID" value="NZ_CABPRZ010000006.1"/>
</dbReference>
<proteinExistence type="inferred from homology"/>
<dbReference type="AlphaFoldDB" id="A0A5E4UD40"/>
<organism evidence="4 5">
    <name type="scientific">Pandoraea terrae</name>
    <dbReference type="NCBI Taxonomy" id="1537710"/>
    <lineage>
        <taxon>Bacteria</taxon>
        <taxon>Pseudomonadati</taxon>
        <taxon>Pseudomonadota</taxon>
        <taxon>Betaproteobacteria</taxon>
        <taxon>Burkholderiales</taxon>
        <taxon>Burkholderiaceae</taxon>
        <taxon>Pandoraea</taxon>
    </lineage>
</organism>
<keyword evidence="2" id="KW-0560">Oxidoreductase</keyword>
<dbReference type="PANTHER" id="PTHR43669">
    <property type="entry name" value="5-KETO-D-GLUCONATE 5-REDUCTASE"/>
    <property type="match status" value="1"/>
</dbReference>
<dbReference type="InterPro" id="IPR036291">
    <property type="entry name" value="NAD(P)-bd_dom_sf"/>
</dbReference>
<gene>
    <name evidence="4" type="ORF">PTE30175_01811</name>
</gene>
<sequence>MKTYLVLGAGPGIGLATAEQFAAHGYRIVLASRSEARLEGAIRSLRESGVDVVFESADASNPVAVQQLIQRHENDLEVLHYNAGVLHYDASGTVLTRPLDAETAASLTHDANVNLVSALAAVQAAKQVLSLRGGGTILLTGGGFGIEPSPDFINISVAKAGLRAAAKALFEPLRAHNIHLATVTVCTFVSPETNKPKEIAEAFWTLHEQTDAKSWEWEKIVT</sequence>
<accession>A0A5E4UD40</accession>
<dbReference type="GO" id="GO:0016491">
    <property type="term" value="F:oxidoreductase activity"/>
    <property type="evidence" value="ECO:0007669"/>
    <property type="project" value="UniProtKB-KW"/>
</dbReference>
<dbReference type="PANTHER" id="PTHR43669:SF3">
    <property type="entry name" value="ALCOHOL DEHYDROGENASE, PUTATIVE (AFU_ORTHOLOGUE AFUA_3G03445)-RELATED"/>
    <property type="match status" value="1"/>
</dbReference>
<feature type="domain" description="Ketoreductase" evidence="3">
    <location>
        <begin position="2"/>
        <end position="140"/>
    </location>
</feature>
<dbReference type="SUPFAM" id="SSF51735">
    <property type="entry name" value="NAD(P)-binding Rossmann-fold domains"/>
    <property type="match status" value="1"/>
</dbReference>
<dbReference type="InterPro" id="IPR057326">
    <property type="entry name" value="KR_dom"/>
</dbReference>
<evidence type="ECO:0000259" key="3">
    <source>
        <dbReference type="SMART" id="SM00822"/>
    </source>
</evidence>
<comment type="similarity">
    <text evidence="1">Belongs to the short-chain dehydrogenases/reductases (SDR) family.</text>
</comment>
<evidence type="ECO:0000313" key="5">
    <source>
        <dbReference type="Proteomes" id="UP000414233"/>
    </source>
</evidence>
<dbReference type="SMART" id="SM00822">
    <property type="entry name" value="PKS_KR"/>
    <property type="match status" value="1"/>
</dbReference>
<dbReference type="EMBL" id="CABPRZ010000006">
    <property type="protein sequence ID" value="VVD96099.1"/>
    <property type="molecule type" value="Genomic_DNA"/>
</dbReference>
<dbReference type="PRINTS" id="PR00081">
    <property type="entry name" value="GDHRDH"/>
</dbReference>
<dbReference type="Proteomes" id="UP000414233">
    <property type="component" value="Unassembled WGS sequence"/>
</dbReference>
<dbReference type="Pfam" id="PF00106">
    <property type="entry name" value="adh_short"/>
    <property type="match status" value="1"/>
</dbReference>
<evidence type="ECO:0000313" key="4">
    <source>
        <dbReference type="EMBL" id="VVD96099.1"/>
    </source>
</evidence>
<reference evidence="4 5" key="1">
    <citation type="submission" date="2019-08" db="EMBL/GenBank/DDBJ databases">
        <authorList>
            <person name="Peeters C."/>
        </authorList>
    </citation>
    <scope>NUCLEOTIDE SEQUENCE [LARGE SCALE GENOMIC DNA]</scope>
    <source>
        <strain evidence="4 5">LMG 30175</strain>
    </source>
</reference>
<evidence type="ECO:0000256" key="2">
    <source>
        <dbReference type="ARBA" id="ARBA00023002"/>
    </source>
</evidence>
<keyword evidence="5" id="KW-1185">Reference proteome</keyword>